<evidence type="ECO:0000313" key="1">
    <source>
        <dbReference type="EMBL" id="KAI9638796.1"/>
    </source>
</evidence>
<name>A0AA38HE20_9TREE</name>
<dbReference type="RefSeq" id="XP_052948573.1">
    <property type="nucleotide sequence ID" value="XM_053091717.1"/>
</dbReference>
<sequence length="154" mass="17005">MGFSSITRPVSNIIGSLGQSKSAGSVPEILAAVKKAIKEILEGCKADPCYDTRRSAFQALLGMAEQILLIKDKERLQAVIDSGPPREIDGALHEVGEQVDEEEGEDQLLQGEMRSPVKDLARRYGDLNEDLFESLVAQMSYDHNGCMDDDDDYW</sequence>
<reference evidence="1" key="1">
    <citation type="journal article" date="2022" name="G3 (Bethesda)">
        <title>High quality genome of the basidiomycete yeast Dioszegia hungarica PDD-24b-2 isolated from cloud water.</title>
        <authorList>
            <person name="Jarrige D."/>
            <person name="Haridas S."/>
            <person name="Bleykasten-Grosshans C."/>
            <person name="Joly M."/>
            <person name="Nadalig T."/>
            <person name="Sancelme M."/>
            <person name="Vuilleumier S."/>
            <person name="Grigoriev I.V."/>
            <person name="Amato P."/>
            <person name="Bringel F."/>
        </authorList>
    </citation>
    <scope>NUCLEOTIDE SEQUENCE</scope>
    <source>
        <strain evidence="1">PDD-24b-2</strain>
    </source>
</reference>
<accession>A0AA38HE20</accession>
<dbReference type="GeneID" id="77730922"/>
<evidence type="ECO:0000313" key="2">
    <source>
        <dbReference type="Proteomes" id="UP001164286"/>
    </source>
</evidence>
<proteinExistence type="predicted"/>
<keyword evidence="2" id="KW-1185">Reference proteome</keyword>
<comment type="caution">
    <text evidence="1">The sequence shown here is derived from an EMBL/GenBank/DDBJ whole genome shotgun (WGS) entry which is preliminary data.</text>
</comment>
<gene>
    <name evidence="1" type="ORF">MKK02DRAFT_41823</name>
</gene>
<dbReference type="EMBL" id="JAKWFO010000002">
    <property type="protein sequence ID" value="KAI9638796.1"/>
    <property type="molecule type" value="Genomic_DNA"/>
</dbReference>
<protein>
    <submittedName>
        <fullName evidence="1">Uncharacterized protein</fullName>
    </submittedName>
</protein>
<organism evidence="1 2">
    <name type="scientific">Dioszegia hungarica</name>
    <dbReference type="NCBI Taxonomy" id="4972"/>
    <lineage>
        <taxon>Eukaryota</taxon>
        <taxon>Fungi</taxon>
        <taxon>Dikarya</taxon>
        <taxon>Basidiomycota</taxon>
        <taxon>Agaricomycotina</taxon>
        <taxon>Tremellomycetes</taxon>
        <taxon>Tremellales</taxon>
        <taxon>Bulleribasidiaceae</taxon>
        <taxon>Dioszegia</taxon>
    </lineage>
</organism>
<dbReference type="Proteomes" id="UP001164286">
    <property type="component" value="Unassembled WGS sequence"/>
</dbReference>
<dbReference type="AlphaFoldDB" id="A0AA38HE20"/>